<dbReference type="InterPro" id="IPR033931">
    <property type="entry name" value="PDK1-typ_PH"/>
</dbReference>
<gene>
    <name evidence="15" type="ORF">CHIRRI_LOCUS1694</name>
</gene>
<evidence type="ECO:0000256" key="7">
    <source>
        <dbReference type="ARBA" id="ARBA00022777"/>
    </source>
</evidence>
<dbReference type="PANTHER" id="PTHR24356">
    <property type="entry name" value="SERINE/THREONINE-PROTEIN KINASE"/>
    <property type="match status" value="1"/>
</dbReference>
<proteinExistence type="inferred from homology"/>
<dbReference type="InterPro" id="IPR050236">
    <property type="entry name" value="Ser_Thr_kinase_AGC"/>
</dbReference>
<evidence type="ECO:0000256" key="11">
    <source>
        <dbReference type="PROSITE-ProRule" id="PRU10141"/>
    </source>
</evidence>
<evidence type="ECO:0000256" key="3">
    <source>
        <dbReference type="ARBA" id="ARBA00018538"/>
    </source>
</evidence>
<feature type="binding site" evidence="11">
    <location>
        <position position="35"/>
    </location>
    <ligand>
        <name>ATP</name>
        <dbReference type="ChEBI" id="CHEBI:30616"/>
    </ligand>
</feature>
<keyword evidence="4 12" id="KW-0723">Serine/threonine-protein kinase</keyword>
<dbReference type="InterPro" id="IPR000719">
    <property type="entry name" value="Prot_kinase_dom"/>
</dbReference>
<dbReference type="CDD" id="cd05581">
    <property type="entry name" value="STKc_PDK1"/>
    <property type="match status" value="1"/>
</dbReference>
<evidence type="ECO:0000256" key="4">
    <source>
        <dbReference type="ARBA" id="ARBA00022527"/>
    </source>
</evidence>
<dbReference type="PROSITE" id="PS50011">
    <property type="entry name" value="PROTEIN_KINASE_DOM"/>
    <property type="match status" value="1"/>
</dbReference>
<keyword evidence="7" id="KW-0418">Kinase</keyword>
<feature type="domain" description="Protein kinase" evidence="14">
    <location>
        <begin position="6"/>
        <end position="292"/>
    </location>
</feature>
<protein>
    <recommendedName>
        <fullName evidence="3">3-phosphoinositide-dependent protein kinase 1</fullName>
        <ecNumber evidence="2">2.7.11.1</ecNumber>
    </recommendedName>
</protein>
<dbReference type="PROSITE" id="PS00108">
    <property type="entry name" value="PROTEIN_KINASE_ST"/>
    <property type="match status" value="1"/>
</dbReference>
<comment type="catalytic activity">
    <reaction evidence="10">
        <text>L-seryl-[protein] + ATP = O-phospho-L-seryl-[protein] + ADP + H(+)</text>
        <dbReference type="Rhea" id="RHEA:17989"/>
        <dbReference type="Rhea" id="RHEA-COMP:9863"/>
        <dbReference type="Rhea" id="RHEA-COMP:11604"/>
        <dbReference type="ChEBI" id="CHEBI:15378"/>
        <dbReference type="ChEBI" id="CHEBI:29999"/>
        <dbReference type="ChEBI" id="CHEBI:30616"/>
        <dbReference type="ChEBI" id="CHEBI:83421"/>
        <dbReference type="ChEBI" id="CHEBI:456216"/>
        <dbReference type="EC" id="2.7.11.1"/>
    </reaction>
</comment>
<evidence type="ECO:0000256" key="6">
    <source>
        <dbReference type="ARBA" id="ARBA00022741"/>
    </source>
</evidence>
<accession>A0A9N9WMN3</accession>
<name>A0A9N9WMN3_9DIPT</name>
<dbReference type="CDD" id="cd01262">
    <property type="entry name" value="PH_PDK1"/>
    <property type="match status" value="1"/>
</dbReference>
<comment type="catalytic activity">
    <reaction evidence="9">
        <text>L-threonyl-[protein] + ATP = O-phospho-L-threonyl-[protein] + ADP + H(+)</text>
        <dbReference type="Rhea" id="RHEA:46608"/>
        <dbReference type="Rhea" id="RHEA-COMP:11060"/>
        <dbReference type="Rhea" id="RHEA-COMP:11605"/>
        <dbReference type="ChEBI" id="CHEBI:15378"/>
        <dbReference type="ChEBI" id="CHEBI:30013"/>
        <dbReference type="ChEBI" id="CHEBI:30616"/>
        <dbReference type="ChEBI" id="CHEBI:61977"/>
        <dbReference type="ChEBI" id="CHEBI:456216"/>
        <dbReference type="EC" id="2.7.11.1"/>
    </reaction>
</comment>
<dbReference type="InterPro" id="IPR039046">
    <property type="entry name" value="PDPK1"/>
</dbReference>
<keyword evidence="6 11" id="KW-0547">Nucleotide-binding</keyword>
<dbReference type="Proteomes" id="UP001153620">
    <property type="component" value="Chromosome 1"/>
</dbReference>
<keyword evidence="8 11" id="KW-0067">ATP-binding</keyword>
<evidence type="ECO:0000259" key="14">
    <source>
        <dbReference type="PROSITE" id="PS50011"/>
    </source>
</evidence>
<sequence>MSEHNYIFAKVIGEGSFSTVYLAKDVNSNKQYAIKVCEKAFIFREKKQEYIKREKTALLRLSNTTGIVKLVCTFQSSKYLFFVLSFAKNGEILHYIDLMNIDCSRFYAAELLKAIEGMHKKNIIHRDLKPQNLFLDSNMHLLIGDLGSSKILQDEDIHHNHLSHSINEDDDGQNNNPKEKRKERRESFVGTALYVSPEILKGKKSLFSTDLFSYACILYEFICKKPTFGSNGENEYMVFQKIQNMDYHFPDNMNHQAKDLIAKLLIVDPEKRLGATDGKDQLYKSIRNHEFFESIDFDNIFSQTSPLLLLSEIKKDNFHISDDIETGLGESQMNRILQLDLASNSSSNQDSLKKLLEDQKTNLHWSEFVEENEYIIKHGFINKRKGLFSRRRMLLLTSTPRLIYIDAHANVKKGEIPFDSSLTCERRNFKIFFVHTPNRIYYLEDPEGGALHWCDTIEEVRDKYFKLKE</sequence>
<dbReference type="InterPro" id="IPR017441">
    <property type="entry name" value="Protein_kinase_ATP_BS"/>
</dbReference>
<dbReference type="Pfam" id="PF14593">
    <property type="entry name" value="PH_3"/>
    <property type="match status" value="1"/>
</dbReference>
<evidence type="ECO:0000256" key="2">
    <source>
        <dbReference type="ARBA" id="ARBA00012513"/>
    </source>
</evidence>
<dbReference type="GO" id="GO:0005524">
    <property type="term" value="F:ATP binding"/>
    <property type="evidence" value="ECO:0007669"/>
    <property type="project" value="UniProtKB-UniRule"/>
</dbReference>
<dbReference type="FunFam" id="3.30.200.20:FF:000191">
    <property type="entry name" value="3-phosphoinositide-dependent protein kinase 2-like"/>
    <property type="match status" value="1"/>
</dbReference>
<evidence type="ECO:0000256" key="13">
    <source>
        <dbReference type="SAM" id="MobiDB-lite"/>
    </source>
</evidence>
<dbReference type="InterPro" id="IPR008271">
    <property type="entry name" value="Ser/Thr_kinase_AS"/>
</dbReference>
<evidence type="ECO:0000256" key="5">
    <source>
        <dbReference type="ARBA" id="ARBA00022679"/>
    </source>
</evidence>
<dbReference type="OrthoDB" id="347657at2759"/>
<evidence type="ECO:0000256" key="1">
    <source>
        <dbReference type="ARBA" id="ARBA00010006"/>
    </source>
</evidence>
<dbReference type="Gene3D" id="3.30.200.20">
    <property type="entry name" value="Phosphorylase Kinase, domain 1"/>
    <property type="match status" value="1"/>
</dbReference>
<keyword evidence="5" id="KW-0808">Transferase</keyword>
<dbReference type="Gene3D" id="1.10.510.10">
    <property type="entry name" value="Transferase(Phosphotransferase) domain 1"/>
    <property type="match status" value="1"/>
</dbReference>
<organism evidence="15 16">
    <name type="scientific">Chironomus riparius</name>
    <dbReference type="NCBI Taxonomy" id="315576"/>
    <lineage>
        <taxon>Eukaryota</taxon>
        <taxon>Metazoa</taxon>
        <taxon>Ecdysozoa</taxon>
        <taxon>Arthropoda</taxon>
        <taxon>Hexapoda</taxon>
        <taxon>Insecta</taxon>
        <taxon>Pterygota</taxon>
        <taxon>Neoptera</taxon>
        <taxon>Endopterygota</taxon>
        <taxon>Diptera</taxon>
        <taxon>Nematocera</taxon>
        <taxon>Chironomoidea</taxon>
        <taxon>Chironomidae</taxon>
        <taxon>Chironominae</taxon>
        <taxon>Chironomus</taxon>
    </lineage>
</organism>
<dbReference type="EMBL" id="OU895877">
    <property type="protein sequence ID" value="CAG9798713.1"/>
    <property type="molecule type" value="Genomic_DNA"/>
</dbReference>
<comment type="similarity">
    <text evidence="1">Belongs to the protein kinase superfamily. AGC Ser/Thr protein kinase family. PDPK1 subfamily.</text>
</comment>
<dbReference type="AlphaFoldDB" id="A0A9N9WMN3"/>
<evidence type="ECO:0000313" key="15">
    <source>
        <dbReference type="EMBL" id="CAG9798713.1"/>
    </source>
</evidence>
<dbReference type="Gene3D" id="2.30.29.30">
    <property type="entry name" value="Pleckstrin-homology domain (PH domain)/Phosphotyrosine-binding domain (PTB)"/>
    <property type="match status" value="1"/>
</dbReference>
<evidence type="ECO:0000256" key="9">
    <source>
        <dbReference type="ARBA" id="ARBA00047899"/>
    </source>
</evidence>
<reference evidence="15" key="1">
    <citation type="submission" date="2022-01" db="EMBL/GenBank/DDBJ databases">
        <authorList>
            <person name="King R."/>
        </authorList>
    </citation>
    <scope>NUCLEOTIDE SEQUENCE</scope>
</reference>
<evidence type="ECO:0000313" key="16">
    <source>
        <dbReference type="Proteomes" id="UP001153620"/>
    </source>
</evidence>
<evidence type="ECO:0000256" key="10">
    <source>
        <dbReference type="ARBA" id="ARBA00048679"/>
    </source>
</evidence>
<dbReference type="EC" id="2.7.11.1" evidence="2"/>
<evidence type="ECO:0000256" key="12">
    <source>
        <dbReference type="RuleBase" id="RU000304"/>
    </source>
</evidence>
<dbReference type="SUPFAM" id="SSF50729">
    <property type="entry name" value="PH domain-like"/>
    <property type="match status" value="1"/>
</dbReference>
<dbReference type="InterPro" id="IPR011009">
    <property type="entry name" value="Kinase-like_dom_sf"/>
</dbReference>
<dbReference type="SMART" id="SM00220">
    <property type="entry name" value="S_TKc"/>
    <property type="match status" value="1"/>
</dbReference>
<dbReference type="SUPFAM" id="SSF56112">
    <property type="entry name" value="Protein kinase-like (PK-like)"/>
    <property type="match status" value="1"/>
</dbReference>
<dbReference type="InterPro" id="IPR011993">
    <property type="entry name" value="PH-like_dom_sf"/>
</dbReference>
<feature type="region of interest" description="Disordered" evidence="13">
    <location>
        <begin position="162"/>
        <end position="184"/>
    </location>
</feature>
<reference evidence="15" key="2">
    <citation type="submission" date="2022-10" db="EMBL/GenBank/DDBJ databases">
        <authorList>
            <consortium name="ENA_rothamsted_submissions"/>
            <consortium name="culmorum"/>
            <person name="King R."/>
        </authorList>
    </citation>
    <scope>NUCLEOTIDE SEQUENCE</scope>
</reference>
<dbReference type="GO" id="GO:0035556">
    <property type="term" value="P:intracellular signal transduction"/>
    <property type="evidence" value="ECO:0007669"/>
    <property type="project" value="TreeGrafter"/>
</dbReference>
<dbReference type="PROSITE" id="PS00107">
    <property type="entry name" value="PROTEIN_KINASE_ATP"/>
    <property type="match status" value="1"/>
</dbReference>
<evidence type="ECO:0000256" key="8">
    <source>
        <dbReference type="ARBA" id="ARBA00022840"/>
    </source>
</evidence>
<dbReference type="GO" id="GO:0004674">
    <property type="term" value="F:protein serine/threonine kinase activity"/>
    <property type="evidence" value="ECO:0007669"/>
    <property type="project" value="UniProtKB-KW"/>
</dbReference>
<dbReference type="PANTHER" id="PTHR24356:SF163">
    <property type="entry name" value="3-PHOSPHOINOSITIDE-DEPENDENT PROTEIN KINASE 1-RELATED"/>
    <property type="match status" value="1"/>
</dbReference>
<keyword evidence="16" id="KW-1185">Reference proteome</keyword>
<dbReference type="Pfam" id="PF00069">
    <property type="entry name" value="Pkinase"/>
    <property type="match status" value="1"/>
</dbReference>